<sequence length="132" mass="15434">MLRFLFVPLYIVHFVYFVYYVHEPSAAAKDLLRPQVALRLYSPSKRAHKAINTQDGVKFFPISSDDYRGITKFLSENGEEYHTFMLKEEKTVQVVIRGLPLEIPISDVEQDLKDHKSFNQTIKLSIDKHGRY</sequence>
<keyword evidence="2" id="KW-1185">Reference proteome</keyword>
<proteinExistence type="predicted"/>
<name>A0A9P0ASE0_BRAAE</name>
<dbReference type="Proteomes" id="UP001154078">
    <property type="component" value="Chromosome 1"/>
</dbReference>
<accession>A0A9P0ASE0</accession>
<dbReference type="OrthoDB" id="6775828at2759"/>
<evidence type="ECO:0000313" key="2">
    <source>
        <dbReference type="Proteomes" id="UP001154078"/>
    </source>
</evidence>
<protein>
    <submittedName>
        <fullName evidence="1">Uncharacterized protein</fullName>
    </submittedName>
</protein>
<gene>
    <name evidence="1" type="ORF">MELIAE_LOCUS1207</name>
</gene>
<evidence type="ECO:0000313" key="1">
    <source>
        <dbReference type="EMBL" id="CAH0547169.1"/>
    </source>
</evidence>
<dbReference type="AlphaFoldDB" id="A0A9P0ASE0"/>
<organism evidence="1 2">
    <name type="scientific">Brassicogethes aeneus</name>
    <name type="common">Rape pollen beetle</name>
    <name type="synonym">Meligethes aeneus</name>
    <dbReference type="NCBI Taxonomy" id="1431903"/>
    <lineage>
        <taxon>Eukaryota</taxon>
        <taxon>Metazoa</taxon>
        <taxon>Ecdysozoa</taxon>
        <taxon>Arthropoda</taxon>
        <taxon>Hexapoda</taxon>
        <taxon>Insecta</taxon>
        <taxon>Pterygota</taxon>
        <taxon>Neoptera</taxon>
        <taxon>Endopterygota</taxon>
        <taxon>Coleoptera</taxon>
        <taxon>Polyphaga</taxon>
        <taxon>Cucujiformia</taxon>
        <taxon>Nitidulidae</taxon>
        <taxon>Meligethinae</taxon>
        <taxon>Brassicogethes</taxon>
    </lineage>
</organism>
<dbReference type="EMBL" id="OV121132">
    <property type="protein sequence ID" value="CAH0547169.1"/>
    <property type="molecule type" value="Genomic_DNA"/>
</dbReference>
<reference evidence="1" key="1">
    <citation type="submission" date="2021-12" db="EMBL/GenBank/DDBJ databases">
        <authorList>
            <person name="King R."/>
        </authorList>
    </citation>
    <scope>NUCLEOTIDE SEQUENCE</scope>
</reference>